<sequence length="44" mass="4942">MHQPAVQEQGLNSENFVAFNLTERIQLIGGTWYGGEMKKGMSRS</sequence>
<evidence type="ECO:0000313" key="2">
    <source>
        <dbReference type="Proteomes" id="UP000339249"/>
    </source>
</evidence>
<keyword evidence="1" id="KW-0456">Lyase</keyword>
<dbReference type="InterPro" id="IPR001272">
    <property type="entry name" value="PEP_carboxykinase_ATP"/>
</dbReference>
<evidence type="ECO:0000313" key="1">
    <source>
        <dbReference type="EMBL" id="VTN12278.1"/>
    </source>
</evidence>
<organism evidence="1 2">
    <name type="scientific">Raoultella terrigena</name>
    <name type="common">Klebsiella terrigena</name>
    <dbReference type="NCBI Taxonomy" id="577"/>
    <lineage>
        <taxon>Bacteria</taxon>
        <taxon>Pseudomonadati</taxon>
        <taxon>Pseudomonadota</taxon>
        <taxon>Gammaproteobacteria</taxon>
        <taxon>Enterobacterales</taxon>
        <taxon>Enterobacteriaceae</taxon>
        <taxon>Klebsiella/Raoultella group</taxon>
        <taxon>Raoultella</taxon>
    </lineage>
</organism>
<dbReference type="GO" id="GO:0016301">
    <property type="term" value="F:kinase activity"/>
    <property type="evidence" value="ECO:0007669"/>
    <property type="project" value="UniProtKB-KW"/>
</dbReference>
<reference evidence="1 2" key="1">
    <citation type="submission" date="2019-04" db="EMBL/GenBank/DDBJ databases">
        <authorList>
            <consortium name="Pathogen Informatics"/>
        </authorList>
    </citation>
    <scope>NUCLEOTIDE SEQUENCE [LARGE SCALE GENOMIC DNA]</scope>
    <source>
        <strain evidence="1 2">NCTC9185</strain>
    </source>
</reference>
<dbReference type="GO" id="GO:0005524">
    <property type="term" value="F:ATP binding"/>
    <property type="evidence" value="ECO:0007669"/>
    <property type="project" value="InterPro"/>
</dbReference>
<keyword evidence="1" id="KW-0418">Kinase</keyword>
<keyword evidence="1" id="KW-0670">Pyruvate</keyword>
<keyword evidence="1" id="KW-0808">Transferase</keyword>
<dbReference type="InterPro" id="IPR008210">
    <property type="entry name" value="PEP_carboxykinase_N"/>
</dbReference>
<dbReference type="SUPFAM" id="SSF68923">
    <property type="entry name" value="PEP carboxykinase N-terminal domain"/>
    <property type="match status" value="1"/>
</dbReference>
<accession>A0A4U9D7W6</accession>
<dbReference type="Proteomes" id="UP000339249">
    <property type="component" value="Unassembled WGS sequence"/>
</dbReference>
<dbReference type="GO" id="GO:0004612">
    <property type="term" value="F:phosphoenolpyruvate carboxykinase (ATP) activity"/>
    <property type="evidence" value="ECO:0007669"/>
    <property type="project" value="UniProtKB-EC"/>
</dbReference>
<dbReference type="AlphaFoldDB" id="A0A4U9D7W6"/>
<protein>
    <submittedName>
        <fullName evidence="1">Phosphoenolpyruvate carboxykinase [ATP]</fullName>
        <ecNumber evidence="1">4.1.1.49</ecNumber>
    </submittedName>
</protein>
<name>A0A4U9D7W6_RAOTE</name>
<dbReference type="EC" id="4.1.1.49" evidence="1"/>
<dbReference type="Gene3D" id="3.40.449.10">
    <property type="entry name" value="Phosphoenolpyruvate Carboxykinase, domain 1"/>
    <property type="match status" value="1"/>
</dbReference>
<gene>
    <name evidence="1" type="primary">pckA_4</name>
    <name evidence="1" type="ORF">NCTC9185_04255</name>
</gene>
<dbReference type="GO" id="GO:0006094">
    <property type="term" value="P:gluconeogenesis"/>
    <property type="evidence" value="ECO:0007669"/>
    <property type="project" value="InterPro"/>
</dbReference>
<dbReference type="EMBL" id="CABDVU010000001">
    <property type="protein sequence ID" value="VTN12278.1"/>
    <property type="molecule type" value="Genomic_DNA"/>
</dbReference>
<dbReference type="Pfam" id="PF01293">
    <property type="entry name" value="PEPCK_ATP"/>
    <property type="match status" value="1"/>
</dbReference>
<proteinExistence type="predicted"/>